<dbReference type="PANTHER" id="PTHR34290">
    <property type="entry name" value="SI:CH73-390P7.2"/>
    <property type="match status" value="1"/>
</dbReference>
<proteinExistence type="predicted"/>
<evidence type="ECO:0000313" key="5">
    <source>
        <dbReference type="Proteomes" id="UP000613740"/>
    </source>
</evidence>
<evidence type="ECO:0000313" key="4">
    <source>
        <dbReference type="EMBL" id="KAG2441406.1"/>
    </source>
</evidence>
<evidence type="ECO:0000256" key="2">
    <source>
        <dbReference type="SAM" id="MobiDB-lite"/>
    </source>
</evidence>
<feature type="compositionally biased region" description="Basic and acidic residues" evidence="2">
    <location>
        <begin position="930"/>
        <end position="941"/>
    </location>
</feature>
<dbReference type="Pfam" id="PF04134">
    <property type="entry name" value="DCC1-like"/>
    <property type="match status" value="1"/>
</dbReference>
<feature type="region of interest" description="Disordered" evidence="2">
    <location>
        <begin position="895"/>
        <end position="947"/>
    </location>
</feature>
<dbReference type="InterPro" id="IPR044691">
    <property type="entry name" value="DCC1_Trx"/>
</dbReference>
<comment type="caution">
    <text evidence="4">The sequence shown here is derived from an EMBL/GenBank/DDBJ whole genome shotgun (WGS) entry which is preliminary data.</text>
</comment>
<dbReference type="PROSITE" id="PS51371">
    <property type="entry name" value="CBS"/>
    <property type="match status" value="1"/>
</dbReference>
<feature type="region of interest" description="Disordered" evidence="2">
    <location>
        <begin position="19"/>
        <end position="143"/>
    </location>
</feature>
<dbReference type="SUPFAM" id="SSF54631">
    <property type="entry name" value="CBS-domain pair"/>
    <property type="match status" value="1"/>
</dbReference>
<keyword evidence="5" id="KW-1185">Reference proteome</keyword>
<protein>
    <recommendedName>
        <fullName evidence="3">CBS domain-containing protein</fullName>
    </recommendedName>
</protein>
<gene>
    <name evidence="4" type="ORF">HYH02_009994</name>
</gene>
<evidence type="ECO:0000256" key="1">
    <source>
        <dbReference type="PROSITE-ProRule" id="PRU00703"/>
    </source>
</evidence>
<dbReference type="OrthoDB" id="548311at2759"/>
<evidence type="ECO:0000259" key="3">
    <source>
        <dbReference type="PROSITE" id="PS51371"/>
    </source>
</evidence>
<dbReference type="Proteomes" id="UP000613740">
    <property type="component" value="Unassembled WGS sequence"/>
</dbReference>
<feature type="region of interest" description="Disordered" evidence="2">
    <location>
        <begin position="618"/>
        <end position="686"/>
    </location>
</feature>
<dbReference type="InterPro" id="IPR000644">
    <property type="entry name" value="CBS_dom"/>
</dbReference>
<dbReference type="SMART" id="SM00116">
    <property type="entry name" value="CBS"/>
    <property type="match status" value="1"/>
</dbReference>
<dbReference type="AlphaFoldDB" id="A0A835TC84"/>
<dbReference type="GO" id="GO:0015035">
    <property type="term" value="F:protein-disulfide reductase activity"/>
    <property type="evidence" value="ECO:0007669"/>
    <property type="project" value="InterPro"/>
</dbReference>
<dbReference type="Pfam" id="PF00571">
    <property type="entry name" value="CBS"/>
    <property type="match status" value="1"/>
</dbReference>
<feature type="compositionally biased region" description="Low complexity" evidence="2">
    <location>
        <begin position="315"/>
        <end position="327"/>
    </location>
</feature>
<feature type="compositionally biased region" description="Low complexity" evidence="2">
    <location>
        <begin position="909"/>
        <end position="920"/>
    </location>
</feature>
<dbReference type="InterPro" id="IPR007263">
    <property type="entry name" value="DCC1-like"/>
</dbReference>
<dbReference type="Gene3D" id="3.10.580.10">
    <property type="entry name" value="CBS-domain"/>
    <property type="match status" value="1"/>
</dbReference>
<feature type="compositionally biased region" description="Polar residues" evidence="2">
    <location>
        <begin position="77"/>
        <end position="91"/>
    </location>
</feature>
<dbReference type="PANTHER" id="PTHR34290:SF2">
    <property type="entry name" value="OS04G0668800 PROTEIN"/>
    <property type="match status" value="1"/>
</dbReference>
<dbReference type="InterPro" id="IPR046342">
    <property type="entry name" value="CBS_dom_sf"/>
</dbReference>
<name>A0A835TC84_9CHLO</name>
<keyword evidence="1" id="KW-0129">CBS domain</keyword>
<feature type="domain" description="CBS" evidence="3">
    <location>
        <begin position="224"/>
        <end position="280"/>
    </location>
</feature>
<feature type="compositionally biased region" description="Low complexity" evidence="2">
    <location>
        <begin position="618"/>
        <end position="644"/>
    </location>
</feature>
<dbReference type="EMBL" id="JAEHOD010000035">
    <property type="protein sequence ID" value="KAG2441406.1"/>
    <property type="molecule type" value="Genomic_DNA"/>
</dbReference>
<accession>A0A835TC84</accession>
<organism evidence="4 5">
    <name type="scientific">Chlamydomonas schloesseri</name>
    <dbReference type="NCBI Taxonomy" id="2026947"/>
    <lineage>
        <taxon>Eukaryota</taxon>
        <taxon>Viridiplantae</taxon>
        <taxon>Chlorophyta</taxon>
        <taxon>core chlorophytes</taxon>
        <taxon>Chlorophyceae</taxon>
        <taxon>CS clade</taxon>
        <taxon>Chlamydomonadales</taxon>
        <taxon>Chlamydomonadaceae</taxon>
        <taxon>Chlamydomonas</taxon>
    </lineage>
</organism>
<feature type="region of interest" description="Disordered" evidence="2">
    <location>
        <begin position="315"/>
        <end position="340"/>
    </location>
</feature>
<feature type="compositionally biased region" description="Low complexity" evidence="2">
    <location>
        <begin position="121"/>
        <end position="134"/>
    </location>
</feature>
<reference evidence="4" key="1">
    <citation type="journal article" date="2020" name="bioRxiv">
        <title>Comparative genomics of Chlamydomonas.</title>
        <authorList>
            <person name="Craig R.J."/>
            <person name="Hasan A.R."/>
            <person name="Ness R.W."/>
            <person name="Keightley P.D."/>
        </authorList>
    </citation>
    <scope>NUCLEOTIDE SEQUENCE</scope>
    <source>
        <strain evidence="4">CCAP 11/173</strain>
    </source>
</reference>
<sequence length="980" mass="96366">MTGSALAATLVAPCSPLHGTIRGSGHATPTNTSRASTPVRTRRAVVRAATVGDNRHAPAAGDPEQQPESARAPLGARSNSAHSLNAEPQFNTRRRRLSIATYGEGSEDGPAEPQSNAVNASSFLEESRSSVSRRNTALSDAEDATPSNCVMALTLPVVAYAVVGPDATVEAAASLAAQDAHVRCVVMAAAGMGATHVLDRKVVEQISRYSADPRGESLASYLSGAPPSASAGPTATVAAAAGLLLSRGGDYLPVVDEGMFLGLISRADVARVMLAGNPDVFGADLEPATGAAASSSASGMASAAAAALAAAAGGAASRSGPTSQPHSQPHHQDQGGSHSMAAAAAAGAAFGAGGGAAAATAALSLGPPAPSGCLDSSEVVRVTRGTLYCSTQQHQLDLAAEAAHEAAVAAGTAAATAGAAAGEGDGAVAAGSRDGAAAGMGGLFPTELMGSLGALGLAPDFAAAAEAFEAASSSSSAAAALQLRQQAILQKAAAAAMAAAAVTTAPEALAAATLASHAFSPQHTTLQLDAATSLTDGAALEHALAAAAGDGGGALLLTPASSEPAAAAAAAASIASAASLHSHQISPSWSEVLTSAVGIDLSSPAGVSAADAAAAALGHPHGATTTTTTSSSSHQAQGNATAAHAAHHHGHGQGQGQHGQQQQHGQGQGQSLESMDGHGHSTMSLRSVNDPLVSGWDMLDNVDDAMDVLGLVGKTMNAEAVGRALLGELAGAAAAAGGTSSTGWMFKYLYDGDCSICRTFQACLDKLDGGAGKLAFVDISAAYSAVDHGGINFKAAMETVHILSANGQIFKGVTAVLKLLVAVDPAIAAHMGSLTAMLPLLSLSYMLISKNRHKLAPLWTAIVRTTKVDQAVFGRDIMQGLPPVTFSLPALPPLQMPHLPGTGGGAGGPSAKPAASSPHGFGSGTAAAGEQKHQKQHKEDSGLSVQQHAVGAPVPVPVPVGLSGSGLGGLGSRAGPGGRH</sequence>